<evidence type="ECO:0000313" key="1">
    <source>
        <dbReference type="EMBL" id="NJB72645.1"/>
    </source>
</evidence>
<comment type="caution">
    <text evidence="1">The sequence shown here is derived from an EMBL/GenBank/DDBJ whole genome shotgun (WGS) entry which is preliminary data.</text>
</comment>
<dbReference type="AlphaFoldDB" id="A0A846R3U9"/>
<name>A0A846R3U9_9FLAO</name>
<organism evidence="1 2">
    <name type="scientific">Saonia flava</name>
    <dbReference type="NCBI Taxonomy" id="523696"/>
    <lineage>
        <taxon>Bacteria</taxon>
        <taxon>Pseudomonadati</taxon>
        <taxon>Bacteroidota</taxon>
        <taxon>Flavobacteriia</taxon>
        <taxon>Flavobacteriales</taxon>
        <taxon>Flavobacteriaceae</taxon>
        <taxon>Saonia</taxon>
    </lineage>
</organism>
<dbReference type="RefSeq" id="WP_167965880.1">
    <property type="nucleotide sequence ID" value="NZ_JAATJJ010000002.1"/>
</dbReference>
<evidence type="ECO:0008006" key="3">
    <source>
        <dbReference type="Google" id="ProtNLM"/>
    </source>
</evidence>
<accession>A0A846R3U9</accession>
<dbReference type="EMBL" id="JAATJJ010000002">
    <property type="protein sequence ID" value="NJB72645.1"/>
    <property type="molecule type" value="Genomic_DNA"/>
</dbReference>
<keyword evidence="2" id="KW-1185">Reference proteome</keyword>
<evidence type="ECO:0000313" key="2">
    <source>
        <dbReference type="Proteomes" id="UP000590442"/>
    </source>
</evidence>
<proteinExistence type="predicted"/>
<sequence>MRIAIMQPYIFPYLGYFQLISAVDTFVFCDDVNFIKGGWIHRNRILVDGKPQYISFPCIKKSQNKLINELELKLDSKEFYKILPTIHRAYKFAPYYDIVFPILEGLINSNIKNLSKFASNTVMVISEYLEIDTEFLYTSEEFGHTKGQERSNRLINITKQLNSAHYINLIGGQEIYDKSYFNDQGVALNFIKSENEIYKQLGNDFVPYLSIVDVLMFNSVTEIQQMLKSYRLI</sequence>
<dbReference type="Pfam" id="PF08889">
    <property type="entry name" value="WbqC"/>
    <property type="match status" value="1"/>
</dbReference>
<reference evidence="1 2" key="1">
    <citation type="submission" date="2020-03" db="EMBL/GenBank/DDBJ databases">
        <title>Genomic Encyclopedia of Type Strains, Phase IV (KMG-IV): sequencing the most valuable type-strain genomes for metagenomic binning, comparative biology and taxonomic classification.</title>
        <authorList>
            <person name="Goeker M."/>
        </authorList>
    </citation>
    <scope>NUCLEOTIDE SEQUENCE [LARGE SCALE GENOMIC DNA]</scope>
    <source>
        <strain evidence="1 2">DSM 29762</strain>
    </source>
</reference>
<dbReference type="Proteomes" id="UP000590442">
    <property type="component" value="Unassembled WGS sequence"/>
</dbReference>
<protein>
    <recommendedName>
        <fullName evidence="3">WbqC-like protein family protein</fullName>
    </recommendedName>
</protein>
<gene>
    <name evidence="1" type="ORF">GGR42_003136</name>
</gene>
<dbReference type="InterPro" id="IPR014985">
    <property type="entry name" value="WbqC"/>
</dbReference>